<organism evidence="2 3">
    <name type="scientific">Cercophora scortea</name>
    <dbReference type="NCBI Taxonomy" id="314031"/>
    <lineage>
        <taxon>Eukaryota</taxon>
        <taxon>Fungi</taxon>
        <taxon>Dikarya</taxon>
        <taxon>Ascomycota</taxon>
        <taxon>Pezizomycotina</taxon>
        <taxon>Sordariomycetes</taxon>
        <taxon>Sordariomycetidae</taxon>
        <taxon>Sordariales</taxon>
        <taxon>Lasiosphaeriaceae</taxon>
        <taxon>Cercophora</taxon>
    </lineage>
</organism>
<protein>
    <submittedName>
        <fullName evidence="2">Uncharacterized protein</fullName>
    </submittedName>
</protein>
<reference evidence="2" key="2">
    <citation type="submission" date="2023-06" db="EMBL/GenBank/DDBJ databases">
        <authorList>
            <consortium name="Lawrence Berkeley National Laboratory"/>
            <person name="Haridas S."/>
            <person name="Hensen N."/>
            <person name="Bonometti L."/>
            <person name="Westerberg I."/>
            <person name="Brannstrom I.O."/>
            <person name="Guillou S."/>
            <person name="Cros-Aarteil S."/>
            <person name="Calhoun S."/>
            <person name="Kuo A."/>
            <person name="Mondo S."/>
            <person name="Pangilinan J."/>
            <person name="Riley R."/>
            <person name="Labutti K."/>
            <person name="Andreopoulos B."/>
            <person name="Lipzen A."/>
            <person name="Chen C."/>
            <person name="Yanf M."/>
            <person name="Daum C."/>
            <person name="Ng V."/>
            <person name="Clum A."/>
            <person name="Steindorff A."/>
            <person name="Ohm R."/>
            <person name="Martin F."/>
            <person name="Silar P."/>
            <person name="Natvig D."/>
            <person name="Lalanne C."/>
            <person name="Gautier V."/>
            <person name="Ament-Velasquez S.L."/>
            <person name="Kruys A."/>
            <person name="Hutchinson M.I."/>
            <person name="Powell A.J."/>
            <person name="Barry K."/>
            <person name="Miller A.N."/>
            <person name="Grigoriev I.V."/>
            <person name="Debuchy R."/>
            <person name="Gladieux P."/>
            <person name="Thoren M.H."/>
            <person name="Johannesson H."/>
        </authorList>
    </citation>
    <scope>NUCLEOTIDE SEQUENCE</scope>
    <source>
        <strain evidence="2">SMH4131-1</strain>
    </source>
</reference>
<accession>A0AAE0I371</accession>
<evidence type="ECO:0000313" key="2">
    <source>
        <dbReference type="EMBL" id="KAK3317545.1"/>
    </source>
</evidence>
<dbReference type="PROSITE" id="PS51257">
    <property type="entry name" value="PROKAR_LIPOPROTEIN"/>
    <property type="match status" value="1"/>
</dbReference>
<keyword evidence="1" id="KW-0732">Signal</keyword>
<proteinExistence type="predicted"/>
<gene>
    <name evidence="2" type="ORF">B0T19DRAFT_479607</name>
</gene>
<sequence length="466" mass="48619">MKQTFLLLPGFAWLAAAGGCCRTNKCLRAVIADTFSASERIQDCSSNLAFTITPAAVTVTATVTEAGPAESVTVVETEYVTVDQTVTVATETILVTKSETSTAATETVLFTESQLTTASTETLSFGARSTVIGFTQTNQVTTVQTVTAATQTEFTFTTVTDAVLKVREAETVPAYAVLDCPSFAKYASACSCAGVLPTTITVDAPVETATVTELSTSTVTIKQSTADIKTDTALQTDTTSATSTETVLLTAKTSVTLTDVVSLTATTSLTSTTLVVVTATTATTKTDLATVTATEQAAATKVCAVGAKAGAFKAIATEYNNSPLLFYANMLNALSGGMNWAAASASTSASVQNKYIFALDSQGRLYLAYNLPPYTYVYYVYVSTSTTGSLWPQINTQASVASSIANGGKVAYVSGCVDPVSKELTLNAADRANILYCGQQMWMAYGAGEDISRGGCTRMYPKVTAV</sequence>
<feature type="signal peptide" evidence="1">
    <location>
        <begin position="1"/>
        <end position="17"/>
    </location>
</feature>
<feature type="chain" id="PRO_5042029757" evidence="1">
    <location>
        <begin position="18"/>
        <end position="466"/>
    </location>
</feature>
<dbReference type="Proteomes" id="UP001286456">
    <property type="component" value="Unassembled WGS sequence"/>
</dbReference>
<comment type="caution">
    <text evidence="2">The sequence shown here is derived from an EMBL/GenBank/DDBJ whole genome shotgun (WGS) entry which is preliminary data.</text>
</comment>
<evidence type="ECO:0000256" key="1">
    <source>
        <dbReference type="SAM" id="SignalP"/>
    </source>
</evidence>
<keyword evidence="3" id="KW-1185">Reference proteome</keyword>
<name>A0AAE0I371_9PEZI</name>
<dbReference type="AlphaFoldDB" id="A0AAE0I371"/>
<dbReference type="EMBL" id="JAUEPO010000007">
    <property type="protein sequence ID" value="KAK3317545.1"/>
    <property type="molecule type" value="Genomic_DNA"/>
</dbReference>
<reference evidence="2" key="1">
    <citation type="journal article" date="2023" name="Mol. Phylogenet. Evol.">
        <title>Genome-scale phylogeny and comparative genomics of the fungal order Sordariales.</title>
        <authorList>
            <person name="Hensen N."/>
            <person name="Bonometti L."/>
            <person name="Westerberg I."/>
            <person name="Brannstrom I.O."/>
            <person name="Guillou S."/>
            <person name="Cros-Aarteil S."/>
            <person name="Calhoun S."/>
            <person name="Haridas S."/>
            <person name="Kuo A."/>
            <person name="Mondo S."/>
            <person name="Pangilinan J."/>
            <person name="Riley R."/>
            <person name="LaButti K."/>
            <person name="Andreopoulos B."/>
            <person name="Lipzen A."/>
            <person name="Chen C."/>
            <person name="Yan M."/>
            <person name="Daum C."/>
            <person name="Ng V."/>
            <person name="Clum A."/>
            <person name="Steindorff A."/>
            <person name="Ohm R.A."/>
            <person name="Martin F."/>
            <person name="Silar P."/>
            <person name="Natvig D.O."/>
            <person name="Lalanne C."/>
            <person name="Gautier V."/>
            <person name="Ament-Velasquez S.L."/>
            <person name="Kruys A."/>
            <person name="Hutchinson M.I."/>
            <person name="Powell A.J."/>
            <person name="Barry K."/>
            <person name="Miller A.N."/>
            <person name="Grigoriev I.V."/>
            <person name="Debuchy R."/>
            <person name="Gladieux P."/>
            <person name="Hiltunen Thoren M."/>
            <person name="Johannesson H."/>
        </authorList>
    </citation>
    <scope>NUCLEOTIDE SEQUENCE</scope>
    <source>
        <strain evidence="2">SMH4131-1</strain>
    </source>
</reference>
<evidence type="ECO:0000313" key="3">
    <source>
        <dbReference type="Proteomes" id="UP001286456"/>
    </source>
</evidence>